<sequence length="350" mass="39756">MNNSTERHRIKGFKGLSGLLHLRDFEFVYGMPPDYMHGVLLGVTKNLMYKWFSSTQCKRDYFFGNKLKLISKRMQIIQTPEFIERLPRDLETHYNNFETTELQSWLLYYAIPCLTGILKEKYLEHFALLSEAIYLTLGDAITEFVHLYDEGSCGLNVHNIGSHLSFYVKKLGPLWSWSCFSFKDSNSMLLQAVHGTGNVTNQIMRIKEAQGILRNNLQLTKPKAVWTNLKSAENCEIAGATEASNVKKFNRVSLDGRRFYSAAYTRMKRTCHVALTNEGEAVVFALTVPLQICTNDQSITAGNHLISVKTGTGSSLLSVDNLLETLLFIDVKDHSVGKKYIVRMPNVHGH</sequence>
<dbReference type="PANTHER" id="PTHR46579:SF1">
    <property type="entry name" value="F5_8 TYPE C DOMAIN-CONTAINING PROTEIN"/>
    <property type="match status" value="1"/>
</dbReference>
<comment type="caution">
    <text evidence="1">The sequence shown here is derived from an EMBL/GenBank/DDBJ whole genome shotgun (WGS) entry which is preliminary data.</text>
</comment>
<dbReference type="Proteomes" id="UP001217089">
    <property type="component" value="Unassembled WGS sequence"/>
</dbReference>
<dbReference type="PANTHER" id="PTHR46579">
    <property type="entry name" value="F5/8 TYPE C DOMAIN-CONTAINING PROTEIN-RELATED"/>
    <property type="match status" value="1"/>
</dbReference>
<gene>
    <name evidence="1" type="ORF">KUTeg_011999</name>
</gene>
<accession>A0ABQ9EY92</accession>
<reference evidence="1 2" key="1">
    <citation type="submission" date="2022-12" db="EMBL/GenBank/DDBJ databases">
        <title>Chromosome-level genome of Tegillarca granosa.</title>
        <authorList>
            <person name="Kim J."/>
        </authorList>
    </citation>
    <scope>NUCLEOTIDE SEQUENCE [LARGE SCALE GENOMIC DNA]</scope>
    <source>
        <strain evidence="1">Teg-2019</strain>
        <tissue evidence="1">Adductor muscle</tissue>
    </source>
</reference>
<name>A0ABQ9EY92_TEGGR</name>
<dbReference type="EMBL" id="JARBDR010000640">
    <property type="protein sequence ID" value="KAJ8310134.1"/>
    <property type="molecule type" value="Genomic_DNA"/>
</dbReference>
<protein>
    <submittedName>
        <fullName evidence="1">Uncharacterized protein</fullName>
    </submittedName>
</protein>
<proteinExistence type="predicted"/>
<evidence type="ECO:0000313" key="2">
    <source>
        <dbReference type="Proteomes" id="UP001217089"/>
    </source>
</evidence>
<evidence type="ECO:0000313" key="1">
    <source>
        <dbReference type="EMBL" id="KAJ8310134.1"/>
    </source>
</evidence>
<keyword evidence="2" id="KW-1185">Reference proteome</keyword>
<organism evidence="1 2">
    <name type="scientific">Tegillarca granosa</name>
    <name type="common">Malaysian cockle</name>
    <name type="synonym">Anadara granosa</name>
    <dbReference type="NCBI Taxonomy" id="220873"/>
    <lineage>
        <taxon>Eukaryota</taxon>
        <taxon>Metazoa</taxon>
        <taxon>Spiralia</taxon>
        <taxon>Lophotrochozoa</taxon>
        <taxon>Mollusca</taxon>
        <taxon>Bivalvia</taxon>
        <taxon>Autobranchia</taxon>
        <taxon>Pteriomorphia</taxon>
        <taxon>Arcoida</taxon>
        <taxon>Arcoidea</taxon>
        <taxon>Arcidae</taxon>
        <taxon>Tegillarca</taxon>
    </lineage>
</organism>